<dbReference type="Pfam" id="PF22613">
    <property type="entry name" value="Transketolase_C_1"/>
    <property type="match status" value="1"/>
</dbReference>
<feature type="active site" description="Proton donor" evidence="13">
    <location>
        <position position="425"/>
    </location>
</feature>
<feature type="binding site" evidence="14">
    <location>
        <position position="475"/>
    </location>
    <ligand>
        <name>substrate</name>
    </ligand>
</feature>
<proteinExistence type="inferred from homology"/>
<dbReference type="PANTHER" id="PTHR43522:SF2">
    <property type="entry name" value="TRANSKETOLASE 1-RELATED"/>
    <property type="match status" value="1"/>
</dbReference>
<keyword evidence="7 16" id="KW-0479">Metal-binding</keyword>
<evidence type="ECO:0000256" key="11">
    <source>
        <dbReference type="ARBA" id="ARBA00049473"/>
    </source>
</evidence>
<dbReference type="KEGG" id="wma:WM2015_2704"/>
<dbReference type="InterPro" id="IPR020826">
    <property type="entry name" value="Transketolase_BS"/>
</dbReference>
<evidence type="ECO:0000256" key="7">
    <source>
        <dbReference type="ARBA" id="ARBA00022723"/>
    </source>
</evidence>
<evidence type="ECO:0000256" key="9">
    <source>
        <dbReference type="ARBA" id="ARBA00022842"/>
    </source>
</evidence>
<evidence type="ECO:0000256" key="12">
    <source>
        <dbReference type="NCBIfam" id="TIGR00232"/>
    </source>
</evidence>
<dbReference type="InterPro" id="IPR049557">
    <property type="entry name" value="Transketolase_CS"/>
</dbReference>
<evidence type="ECO:0000259" key="19">
    <source>
        <dbReference type="SMART" id="SM00861"/>
    </source>
</evidence>
<dbReference type="FunFam" id="3.40.50.970:FF:000003">
    <property type="entry name" value="Transketolase"/>
    <property type="match status" value="1"/>
</dbReference>
<evidence type="ECO:0000256" key="17">
    <source>
        <dbReference type="PIRSR" id="PIRSR605478-5"/>
    </source>
</evidence>
<feature type="binding site" evidence="14">
    <location>
        <position position="398"/>
    </location>
    <ligand>
        <name>substrate</name>
    </ligand>
</feature>
<name>A0A0K0XZJ6_9GAMM</name>
<feature type="binding site" evidence="14">
    <location>
        <position position="483"/>
    </location>
    <ligand>
        <name>substrate</name>
    </ligand>
</feature>
<comment type="function">
    <text evidence="18">Catalyzes the transfer of a two-carbon ketol group from a ketose donor to an aldose acceptor, via a covalent intermediate with the cofactor thiamine pyrophosphate.</text>
</comment>
<keyword evidence="10 15" id="KW-0786">Thiamine pyrophosphate</keyword>
<dbReference type="STRING" id="1579979.WM2015_2704"/>
<evidence type="ECO:0000256" key="6">
    <source>
        <dbReference type="ARBA" id="ARBA00022679"/>
    </source>
</evidence>
<feature type="site" description="Important for catalytic activity" evidence="17">
    <location>
        <position position="39"/>
    </location>
</feature>
<feature type="binding site" evidence="16">
    <location>
        <position position="200"/>
    </location>
    <ligand>
        <name>Mg(2+)</name>
        <dbReference type="ChEBI" id="CHEBI:18420"/>
    </ligand>
</feature>
<dbReference type="GO" id="GO:0046872">
    <property type="term" value="F:metal ion binding"/>
    <property type="evidence" value="ECO:0007669"/>
    <property type="project" value="UniProtKB-KW"/>
</dbReference>
<evidence type="ECO:0000313" key="20">
    <source>
        <dbReference type="EMBL" id="AKS43062.1"/>
    </source>
</evidence>
<dbReference type="GO" id="GO:0009052">
    <property type="term" value="P:pentose-phosphate shunt, non-oxidative branch"/>
    <property type="evidence" value="ECO:0007669"/>
    <property type="project" value="UniProtKB-ARBA"/>
</dbReference>
<evidence type="ECO:0000256" key="3">
    <source>
        <dbReference type="ARBA" id="ARBA00007131"/>
    </source>
</evidence>
<feature type="binding site" evidence="16">
    <location>
        <position position="168"/>
    </location>
    <ligand>
        <name>Mg(2+)</name>
        <dbReference type="ChEBI" id="CHEBI:18420"/>
    </ligand>
</feature>
<feature type="binding site" evidence="16">
    <location>
        <position position="198"/>
    </location>
    <ligand>
        <name>Mg(2+)</name>
        <dbReference type="ChEBI" id="CHEBI:18420"/>
    </ligand>
</feature>
<dbReference type="InterPro" id="IPR055152">
    <property type="entry name" value="Transketolase-like_C_2"/>
</dbReference>
<accession>A0A0K0XZJ6</accession>
<dbReference type="SMART" id="SM00861">
    <property type="entry name" value="Transket_pyr"/>
    <property type="match status" value="1"/>
</dbReference>
<evidence type="ECO:0000256" key="8">
    <source>
        <dbReference type="ARBA" id="ARBA00022837"/>
    </source>
</evidence>
<feature type="binding site" evidence="15">
    <location>
        <begin position="127"/>
        <end position="129"/>
    </location>
    <ligand>
        <name>thiamine diphosphate</name>
        <dbReference type="ChEBI" id="CHEBI:58937"/>
    </ligand>
</feature>
<dbReference type="AlphaFoldDB" id="A0A0K0XZJ6"/>
<keyword evidence="8 18" id="KW-0106">Calcium</keyword>
<evidence type="ECO:0000256" key="2">
    <source>
        <dbReference type="ARBA" id="ARBA00001941"/>
    </source>
</evidence>
<feature type="binding site" evidence="15">
    <location>
        <position position="169"/>
    </location>
    <ligand>
        <name>thiamine diphosphate</name>
        <dbReference type="ChEBI" id="CHEBI:58937"/>
    </ligand>
</feature>
<dbReference type="InterPro" id="IPR029061">
    <property type="entry name" value="THDP-binding"/>
</dbReference>
<evidence type="ECO:0000256" key="13">
    <source>
        <dbReference type="PIRSR" id="PIRSR605478-1"/>
    </source>
</evidence>
<dbReference type="SUPFAM" id="SSF52922">
    <property type="entry name" value="TK C-terminal domain-like"/>
    <property type="match status" value="1"/>
</dbReference>
<comment type="cofactor">
    <cofactor evidence="15">
        <name>thiamine diphosphate</name>
        <dbReference type="ChEBI" id="CHEBI:58937"/>
    </cofactor>
    <text evidence="15">Binds 1 thiamine pyrophosphate per subunit. During the reaction, the substrate forms a covalent intermediate with the cofactor.</text>
</comment>
<evidence type="ECO:0000256" key="14">
    <source>
        <dbReference type="PIRSR" id="PIRSR605478-2"/>
    </source>
</evidence>
<evidence type="ECO:0000256" key="15">
    <source>
        <dbReference type="PIRSR" id="PIRSR605478-3"/>
    </source>
</evidence>
<protein>
    <recommendedName>
        <fullName evidence="5 12">Transketolase</fullName>
        <ecNumber evidence="5 12">2.2.1.1</ecNumber>
    </recommendedName>
</protein>
<feature type="domain" description="Transketolase-like pyrimidine-binding" evidence="19">
    <location>
        <begin position="368"/>
        <end position="539"/>
    </location>
</feature>
<dbReference type="CDD" id="cd07033">
    <property type="entry name" value="TPP_PYR_DXS_TK_like"/>
    <property type="match status" value="1"/>
</dbReference>
<evidence type="ECO:0000256" key="16">
    <source>
        <dbReference type="PIRSR" id="PIRSR605478-4"/>
    </source>
</evidence>
<dbReference type="SUPFAM" id="SSF52518">
    <property type="entry name" value="Thiamin diphosphate-binding fold (THDP-binding)"/>
    <property type="match status" value="2"/>
</dbReference>
<feature type="binding site" evidence="15">
    <location>
        <position position="79"/>
    </location>
    <ligand>
        <name>thiamine diphosphate</name>
        <dbReference type="ChEBI" id="CHEBI:58937"/>
    </ligand>
</feature>
<evidence type="ECO:0000256" key="1">
    <source>
        <dbReference type="ARBA" id="ARBA00001913"/>
    </source>
</evidence>
<dbReference type="EC" id="2.2.1.1" evidence="5 12"/>
<gene>
    <name evidence="20" type="ORF">WM2015_2704</name>
</gene>
<dbReference type="PROSITE" id="PS00802">
    <property type="entry name" value="TRANSKETOLASE_2"/>
    <property type="match status" value="1"/>
</dbReference>
<dbReference type="Pfam" id="PF00456">
    <property type="entry name" value="Transketolase_N"/>
    <property type="match status" value="1"/>
</dbReference>
<evidence type="ECO:0000256" key="10">
    <source>
        <dbReference type="ARBA" id="ARBA00023052"/>
    </source>
</evidence>
<dbReference type="Gene3D" id="3.40.50.970">
    <property type="match status" value="2"/>
</dbReference>
<feature type="binding site" evidence="14">
    <location>
        <position position="39"/>
    </location>
    <ligand>
        <name>substrate</name>
    </ligand>
</feature>
<comment type="cofactor">
    <cofactor evidence="16">
        <name>Mg(2+)</name>
        <dbReference type="ChEBI" id="CHEBI:18420"/>
    </cofactor>
    <text evidence="16">Binds 1 Mg(2+) ion per subunit. Can also utilize other divalent metal cations, such as Ca(2+), Mn(2+) and Co(2+).</text>
</comment>
<feature type="binding site" evidence="15">
    <location>
        <position position="451"/>
    </location>
    <ligand>
        <name>thiamine diphosphate</name>
        <dbReference type="ChEBI" id="CHEBI:58937"/>
    </ligand>
</feature>
<comment type="similarity">
    <text evidence="3 18">Belongs to the transketolase family.</text>
</comment>
<dbReference type="GO" id="GO:0004802">
    <property type="term" value="F:transketolase activity"/>
    <property type="evidence" value="ECO:0007669"/>
    <property type="project" value="UniProtKB-UniRule"/>
</dbReference>
<organism evidence="20 21">
    <name type="scientific">Wenzhouxiangella marina</name>
    <dbReference type="NCBI Taxonomy" id="1579979"/>
    <lineage>
        <taxon>Bacteria</taxon>
        <taxon>Pseudomonadati</taxon>
        <taxon>Pseudomonadota</taxon>
        <taxon>Gammaproteobacteria</taxon>
        <taxon>Chromatiales</taxon>
        <taxon>Wenzhouxiangellaceae</taxon>
        <taxon>Wenzhouxiangella</taxon>
    </lineage>
</organism>
<feature type="binding site" evidence="14">
    <location>
        <position position="487"/>
    </location>
    <ligand>
        <name>substrate</name>
    </ligand>
</feature>
<dbReference type="InterPro" id="IPR009014">
    <property type="entry name" value="Transketo_C/PFOR_II"/>
</dbReference>
<keyword evidence="6 18" id="KW-0808">Transferase</keyword>
<dbReference type="InterPro" id="IPR005474">
    <property type="entry name" value="Transketolase_N"/>
</dbReference>
<feature type="site" description="Important for catalytic activity" evidence="17">
    <location>
        <position position="274"/>
    </location>
</feature>
<comment type="cofactor">
    <cofactor evidence="2">
        <name>Co(2+)</name>
        <dbReference type="ChEBI" id="CHEBI:48828"/>
    </cofactor>
</comment>
<dbReference type="Pfam" id="PF02779">
    <property type="entry name" value="Transket_pyr"/>
    <property type="match status" value="1"/>
</dbReference>
<dbReference type="GO" id="GO:0005829">
    <property type="term" value="C:cytosol"/>
    <property type="evidence" value="ECO:0007669"/>
    <property type="project" value="TreeGrafter"/>
</dbReference>
<feature type="binding site" evidence="14">
    <location>
        <position position="274"/>
    </location>
    <ligand>
        <name>substrate</name>
    </ligand>
</feature>
<dbReference type="Gene3D" id="3.40.50.920">
    <property type="match status" value="1"/>
</dbReference>
<reference evidence="20 21" key="1">
    <citation type="submission" date="2015-07" db="EMBL/GenBank/DDBJ databases">
        <authorList>
            <person name="Noorani M."/>
        </authorList>
    </citation>
    <scope>NUCLEOTIDE SEQUENCE [LARGE SCALE GENOMIC DNA]</scope>
    <source>
        <strain evidence="20 21">KCTC 42284</strain>
    </source>
</reference>
<keyword evidence="21" id="KW-1185">Reference proteome</keyword>
<evidence type="ECO:0000256" key="5">
    <source>
        <dbReference type="ARBA" id="ARBA00013152"/>
    </source>
</evidence>
<dbReference type="CDD" id="cd02012">
    <property type="entry name" value="TPP_TK"/>
    <property type="match status" value="1"/>
</dbReference>
<dbReference type="FunFam" id="3.40.50.920:FF:000003">
    <property type="entry name" value="Transketolase"/>
    <property type="match status" value="1"/>
</dbReference>
<keyword evidence="9 16" id="KW-0460">Magnesium</keyword>
<comment type="catalytic activity">
    <reaction evidence="11 18">
        <text>D-sedoheptulose 7-phosphate + D-glyceraldehyde 3-phosphate = aldehydo-D-ribose 5-phosphate + D-xylulose 5-phosphate</text>
        <dbReference type="Rhea" id="RHEA:10508"/>
        <dbReference type="ChEBI" id="CHEBI:57483"/>
        <dbReference type="ChEBI" id="CHEBI:57737"/>
        <dbReference type="ChEBI" id="CHEBI:58273"/>
        <dbReference type="ChEBI" id="CHEBI:59776"/>
        <dbReference type="EC" id="2.2.1.1"/>
    </reaction>
</comment>
<comment type="cofactor">
    <cofactor evidence="1">
        <name>Ca(2+)</name>
        <dbReference type="ChEBI" id="CHEBI:29108"/>
    </cofactor>
</comment>
<feature type="binding site" evidence="15">
    <location>
        <position position="274"/>
    </location>
    <ligand>
        <name>thiamine diphosphate</name>
        <dbReference type="ChEBI" id="CHEBI:58937"/>
    </ligand>
</feature>
<dbReference type="InterPro" id="IPR005478">
    <property type="entry name" value="Transketolase_bac-like"/>
</dbReference>
<dbReference type="FunFam" id="3.40.50.970:FF:000004">
    <property type="entry name" value="Transketolase"/>
    <property type="match status" value="1"/>
</dbReference>
<dbReference type="PATRIC" id="fig|1579979.3.peg.2764"/>
<comment type="subunit">
    <text evidence="4 18">Homodimer.</text>
</comment>
<dbReference type="NCBIfam" id="TIGR00232">
    <property type="entry name" value="tktlase_bact"/>
    <property type="match status" value="1"/>
</dbReference>
<dbReference type="InterPro" id="IPR005475">
    <property type="entry name" value="Transketolase-like_Pyr-bd"/>
</dbReference>
<comment type="cofactor">
    <cofactor evidence="18">
        <name>Mg(2+)</name>
        <dbReference type="ChEBI" id="CHEBI:18420"/>
    </cofactor>
    <cofactor evidence="18">
        <name>Ca(2+)</name>
        <dbReference type="ChEBI" id="CHEBI:29108"/>
    </cofactor>
    <cofactor evidence="18">
        <name>Mn(2+)</name>
        <dbReference type="ChEBI" id="CHEBI:29035"/>
    </cofactor>
    <cofactor evidence="18">
        <name>Co(2+)</name>
        <dbReference type="ChEBI" id="CHEBI:48828"/>
    </cofactor>
    <text evidence="18">Binds 1 Mg(2+) ion per subunit. Can also utilize other divalent metal cations, such as Ca(2+), Mn(2+) and Co(2+).</text>
</comment>
<sequence>MAGLPEPAASKPLMTDRRQLANAIRALSMDAVQRANSGHPGMPMGMADIAEVLYNGHLRHNPNHPEWWDRDRFVVSNGHGSMLLYSVLHLSGYALSIEDLKNFRQLHSPTAGHPEAGEAPGVETTTGPLGQGLANAVGMALAEKLLAARYNRDGHTVVDHRTFVFAGDGCLMEGISHEACSLAGTWGLGKLVVFYDDNNISIDGEVGNWFTDNTPERFDAYGWQVIEDVDGHDPDAIDAAINEALANTDQPTLICCKTTIGFGSPNKAGTAATHGAPLGDDEIAATRKALGWNYPPFEIPEEIREAWDARERGQAMEREWAERWSAYQNAHPEAATEFERRMNGQLPADFDQILADAIAKAQADDSKVATRKASGMSIEALAPHLPEMIGGSADLTGSNNTDWSGSVDIMDDLATGNYLSYGVREFGMTAIANGLDLHGGFIPYTGTFLVFSDYARNAVRMSALIPTGAIHVYTHDSIGLGEDGPTHQPVEHTASLRLIPNLEVWRPADKAETMVAWGRAIKRRKSPTALILTRQGLPHQPKDATQLANVERGGYILKEAAGGKPEAVIMASGSEVGLAVQAAAQLEADGTPTRVVSMPNPDRFQAQDEAYRTSVLPADVHARVAVEAGVSMYWWRLVGDRGRVIGMDEFGASAPAEELFAEYGFTVENVVNAVREVVGG</sequence>
<dbReference type="EMBL" id="CP012154">
    <property type="protein sequence ID" value="AKS43062.1"/>
    <property type="molecule type" value="Genomic_DNA"/>
</dbReference>
<evidence type="ECO:0000313" key="21">
    <source>
        <dbReference type="Proteomes" id="UP000066624"/>
    </source>
</evidence>
<evidence type="ECO:0000256" key="4">
    <source>
        <dbReference type="ARBA" id="ARBA00011738"/>
    </source>
</evidence>
<feature type="binding site" evidence="15">
    <location>
        <position position="198"/>
    </location>
    <ligand>
        <name>thiamine diphosphate</name>
        <dbReference type="ChEBI" id="CHEBI:58937"/>
    </ligand>
</feature>
<feature type="binding site" evidence="14">
    <location>
        <position position="534"/>
    </location>
    <ligand>
        <name>substrate</name>
    </ligand>
</feature>
<evidence type="ECO:0000256" key="18">
    <source>
        <dbReference type="RuleBase" id="RU004996"/>
    </source>
</evidence>
<dbReference type="PROSITE" id="PS00801">
    <property type="entry name" value="TRANSKETOLASE_1"/>
    <property type="match status" value="1"/>
</dbReference>
<feature type="binding site" evidence="14">
    <location>
        <position position="371"/>
    </location>
    <ligand>
        <name>substrate</name>
    </ligand>
</feature>
<dbReference type="InterPro" id="IPR033247">
    <property type="entry name" value="Transketolase_fam"/>
</dbReference>
<dbReference type="PANTHER" id="PTHR43522">
    <property type="entry name" value="TRANSKETOLASE"/>
    <property type="match status" value="1"/>
</dbReference>
<dbReference type="Proteomes" id="UP000066624">
    <property type="component" value="Chromosome"/>
</dbReference>